<dbReference type="Proteomes" id="UP001165367">
    <property type="component" value="Unassembled WGS sequence"/>
</dbReference>
<gene>
    <name evidence="1" type="ORF">LZZ85_20660</name>
</gene>
<dbReference type="EMBL" id="JAKLTR010000015">
    <property type="protein sequence ID" value="MCG2616723.1"/>
    <property type="molecule type" value="Genomic_DNA"/>
</dbReference>
<name>A0ABS9KWQ9_9BACT</name>
<proteinExistence type="predicted"/>
<sequence>MGLFDLFKKPKKIEDEFFGTLTLIKPGDPSKAFLSGAGYFAPAEKEIEHLIEASEQGPSQSQRDFYLDLQRNYDQYLLKIIPRLEEEFRKYEENFSIKNFREEFSLDSLTVPRITRETPDWEISFTTIHDGHVFTIQMTGDAPGDITLDG</sequence>
<evidence type="ECO:0008006" key="3">
    <source>
        <dbReference type="Google" id="ProtNLM"/>
    </source>
</evidence>
<keyword evidence="2" id="KW-1185">Reference proteome</keyword>
<evidence type="ECO:0000313" key="2">
    <source>
        <dbReference type="Proteomes" id="UP001165367"/>
    </source>
</evidence>
<evidence type="ECO:0000313" key="1">
    <source>
        <dbReference type="EMBL" id="MCG2616723.1"/>
    </source>
</evidence>
<comment type="caution">
    <text evidence="1">The sequence shown here is derived from an EMBL/GenBank/DDBJ whole genome shotgun (WGS) entry which is preliminary data.</text>
</comment>
<accession>A0ABS9KWQ9</accession>
<dbReference type="RefSeq" id="WP_237875260.1">
    <property type="nucleotide sequence ID" value="NZ_JAKLTR010000015.1"/>
</dbReference>
<protein>
    <recommendedName>
        <fullName evidence="3">DUF2004 domain-containing protein</fullName>
    </recommendedName>
</protein>
<reference evidence="1" key="1">
    <citation type="submission" date="2022-01" db="EMBL/GenBank/DDBJ databases">
        <authorList>
            <person name="Jo J.-H."/>
            <person name="Im W.-T."/>
        </authorList>
    </citation>
    <scope>NUCLEOTIDE SEQUENCE</scope>
    <source>
        <strain evidence="1">NA20</strain>
    </source>
</reference>
<organism evidence="1 2">
    <name type="scientific">Terrimonas ginsenosidimutans</name>
    <dbReference type="NCBI Taxonomy" id="2908004"/>
    <lineage>
        <taxon>Bacteria</taxon>
        <taxon>Pseudomonadati</taxon>
        <taxon>Bacteroidota</taxon>
        <taxon>Chitinophagia</taxon>
        <taxon>Chitinophagales</taxon>
        <taxon>Chitinophagaceae</taxon>
        <taxon>Terrimonas</taxon>
    </lineage>
</organism>